<name>A0A0F9S481_9ZZZZ</name>
<evidence type="ECO:0000259" key="4">
    <source>
        <dbReference type="Pfam" id="PF08545"/>
    </source>
</evidence>
<feature type="domain" description="Beta-ketoacyl-[acyl-carrier-protein] synthase III N-terminal" evidence="4">
    <location>
        <begin position="116"/>
        <end position="200"/>
    </location>
</feature>
<dbReference type="EMBL" id="LAZR01002299">
    <property type="protein sequence ID" value="KKN31836.1"/>
    <property type="molecule type" value="Genomic_DNA"/>
</dbReference>
<dbReference type="Pfam" id="PF08541">
    <property type="entry name" value="ACP_syn_III_C"/>
    <property type="match status" value="1"/>
</dbReference>
<keyword evidence="2" id="KW-0012">Acyltransferase</keyword>
<evidence type="ECO:0000256" key="1">
    <source>
        <dbReference type="ARBA" id="ARBA00022679"/>
    </source>
</evidence>
<evidence type="ECO:0000259" key="3">
    <source>
        <dbReference type="Pfam" id="PF08541"/>
    </source>
</evidence>
<accession>A0A0F9S481</accession>
<feature type="domain" description="Beta-ketoacyl-[acyl-carrier-protein] synthase III C-terminal" evidence="3">
    <location>
        <begin position="247"/>
        <end position="334"/>
    </location>
</feature>
<evidence type="ECO:0000313" key="5">
    <source>
        <dbReference type="EMBL" id="KKN31836.1"/>
    </source>
</evidence>
<dbReference type="AlphaFoldDB" id="A0A0F9S481"/>
<dbReference type="GO" id="GO:0044550">
    <property type="term" value="P:secondary metabolite biosynthetic process"/>
    <property type="evidence" value="ECO:0007669"/>
    <property type="project" value="TreeGrafter"/>
</dbReference>
<dbReference type="Gene3D" id="3.40.47.10">
    <property type="match status" value="2"/>
</dbReference>
<evidence type="ECO:0000256" key="2">
    <source>
        <dbReference type="ARBA" id="ARBA00023315"/>
    </source>
</evidence>
<keyword evidence="1" id="KW-0808">Transferase</keyword>
<dbReference type="PANTHER" id="PTHR34069">
    <property type="entry name" value="3-OXOACYL-[ACYL-CARRIER-PROTEIN] SYNTHASE 3"/>
    <property type="match status" value="1"/>
</dbReference>
<dbReference type="InterPro" id="IPR016039">
    <property type="entry name" value="Thiolase-like"/>
</dbReference>
<sequence>MANKKNIKIESLGIYLPETVLTTRELLSQCKHPPSLDLEKITGIRERRMAVGEYAVDLAVKSAENALKMSRYSAEDLDMIICTSISKCNRKDEVDFEPSTSMMIRKRIGALNAINFDINNACVGMLNGIYVMESFIKSGAIKCGMVVSGELNMPLVDTSKQEIRHSFDRQLAALTLGDGGAAIILDKSDSDKYGLHQLDLITGAKHNHYCYSKPSKRGPGGVLITKARGLQRKGAEHFPFYMKKTVEKSGWTMDDIDYGIPHQIAVGVIKRNIKATNRFLREKIPFRLLYNVERVANTTTTSYFIILHEFLLNNTIRKDHNLLFVGGGSGMVIVHATYTMDDLPERYISKFGTA</sequence>
<dbReference type="InterPro" id="IPR013751">
    <property type="entry name" value="ACP_syn_III_N"/>
</dbReference>
<dbReference type="Pfam" id="PF08545">
    <property type="entry name" value="ACP_syn_III"/>
    <property type="match status" value="1"/>
</dbReference>
<dbReference type="GO" id="GO:0004315">
    <property type="term" value="F:3-oxoacyl-[acyl-carrier-protein] synthase activity"/>
    <property type="evidence" value="ECO:0007669"/>
    <property type="project" value="InterPro"/>
</dbReference>
<dbReference type="SUPFAM" id="SSF53901">
    <property type="entry name" value="Thiolase-like"/>
    <property type="match status" value="1"/>
</dbReference>
<dbReference type="InterPro" id="IPR013747">
    <property type="entry name" value="ACP_syn_III_C"/>
</dbReference>
<dbReference type="PANTHER" id="PTHR34069:SF3">
    <property type="entry name" value="ACYL-COA:ACYL-COA ALKYLTRANSFERASE"/>
    <property type="match status" value="1"/>
</dbReference>
<organism evidence="5">
    <name type="scientific">marine sediment metagenome</name>
    <dbReference type="NCBI Taxonomy" id="412755"/>
    <lineage>
        <taxon>unclassified sequences</taxon>
        <taxon>metagenomes</taxon>
        <taxon>ecological metagenomes</taxon>
    </lineage>
</organism>
<protein>
    <recommendedName>
        <fullName evidence="6">Beta-ketoacyl-[acyl-carrier-protein] synthase III C-terminal domain-containing protein</fullName>
    </recommendedName>
</protein>
<reference evidence="5" key="1">
    <citation type="journal article" date="2015" name="Nature">
        <title>Complex archaea that bridge the gap between prokaryotes and eukaryotes.</title>
        <authorList>
            <person name="Spang A."/>
            <person name="Saw J.H."/>
            <person name="Jorgensen S.L."/>
            <person name="Zaremba-Niedzwiedzka K."/>
            <person name="Martijn J."/>
            <person name="Lind A.E."/>
            <person name="van Eijk R."/>
            <person name="Schleper C."/>
            <person name="Guy L."/>
            <person name="Ettema T.J."/>
        </authorList>
    </citation>
    <scope>NUCLEOTIDE SEQUENCE</scope>
</reference>
<evidence type="ECO:0008006" key="6">
    <source>
        <dbReference type="Google" id="ProtNLM"/>
    </source>
</evidence>
<gene>
    <name evidence="5" type="ORF">LCGC14_0819970</name>
</gene>
<comment type="caution">
    <text evidence="5">The sequence shown here is derived from an EMBL/GenBank/DDBJ whole genome shotgun (WGS) entry which is preliminary data.</text>
</comment>
<proteinExistence type="predicted"/>
<dbReference type="GO" id="GO:0006633">
    <property type="term" value="P:fatty acid biosynthetic process"/>
    <property type="evidence" value="ECO:0007669"/>
    <property type="project" value="InterPro"/>
</dbReference>